<dbReference type="GO" id="GO:0005829">
    <property type="term" value="C:cytosol"/>
    <property type="evidence" value="ECO:0007669"/>
    <property type="project" value="TreeGrafter"/>
</dbReference>
<evidence type="ECO:0000313" key="5">
    <source>
        <dbReference type="Proteomes" id="UP000664417"/>
    </source>
</evidence>
<protein>
    <recommendedName>
        <fullName evidence="3">Cytokinin riboside 5'-monophosphate phosphoribohydrolase</fullName>
        <ecNumber evidence="3">3.2.2.n1</ecNumber>
    </recommendedName>
</protein>
<name>A0A8J7U4C6_9BACT</name>
<comment type="caution">
    <text evidence="4">The sequence shown here is derived from an EMBL/GenBank/DDBJ whole genome shotgun (WGS) entry which is preliminary data.</text>
</comment>
<keyword evidence="3" id="KW-0203">Cytokinin biosynthesis</keyword>
<proteinExistence type="inferred from homology"/>
<reference evidence="4" key="1">
    <citation type="submission" date="2021-03" db="EMBL/GenBank/DDBJ databases">
        <authorList>
            <person name="Wang G."/>
        </authorList>
    </citation>
    <scope>NUCLEOTIDE SEQUENCE</scope>
    <source>
        <strain evidence="4">KCTC 12899</strain>
    </source>
</reference>
<dbReference type="GO" id="GO:0009691">
    <property type="term" value="P:cytokinin biosynthetic process"/>
    <property type="evidence" value="ECO:0007669"/>
    <property type="project" value="UniProtKB-UniRule"/>
</dbReference>
<evidence type="ECO:0000256" key="2">
    <source>
        <dbReference type="ARBA" id="ARBA00006763"/>
    </source>
</evidence>
<dbReference type="Proteomes" id="UP000664417">
    <property type="component" value="Unassembled WGS sequence"/>
</dbReference>
<comment type="catalytic activity">
    <reaction evidence="1">
        <text>AMP + H2O = D-ribose 5-phosphate + adenine</text>
        <dbReference type="Rhea" id="RHEA:20129"/>
        <dbReference type="ChEBI" id="CHEBI:15377"/>
        <dbReference type="ChEBI" id="CHEBI:16708"/>
        <dbReference type="ChEBI" id="CHEBI:78346"/>
        <dbReference type="ChEBI" id="CHEBI:456215"/>
        <dbReference type="EC" id="3.2.2.4"/>
    </reaction>
</comment>
<dbReference type="Pfam" id="PF03641">
    <property type="entry name" value="Lysine_decarbox"/>
    <property type="match status" value="1"/>
</dbReference>
<dbReference type="RefSeq" id="WP_207857753.1">
    <property type="nucleotide sequence ID" value="NZ_JAFREP010000004.1"/>
</dbReference>
<dbReference type="PANTHER" id="PTHR31223:SF70">
    <property type="entry name" value="LOG FAMILY PROTEIN YJL055W"/>
    <property type="match status" value="1"/>
</dbReference>
<dbReference type="SUPFAM" id="SSF102405">
    <property type="entry name" value="MCP/YpsA-like"/>
    <property type="match status" value="1"/>
</dbReference>
<sequence>MKTLCVFCSSSNNLDAKYVQSADETGDLIVDQGCRLMWGGGRVGMMGRVADQVKRRGGEVIGVIPERLRAREVAFEGADEMIITTGMADRKTEMIERSDAFITLAGGMGTLDEVLEVITLRQLGYHDKPIWFVNTDGFYDTLLAFFDQLQQAGFLYQSERPMYEIVASPAALAKRIAAL</sequence>
<dbReference type="EC" id="3.2.2.n1" evidence="3"/>
<dbReference type="AlphaFoldDB" id="A0A8J7U4C6"/>
<keyword evidence="5" id="KW-1185">Reference proteome</keyword>
<comment type="similarity">
    <text evidence="2 3">Belongs to the LOG family.</text>
</comment>
<dbReference type="EMBL" id="JAFREP010000004">
    <property type="protein sequence ID" value="MBO1318141.1"/>
    <property type="molecule type" value="Genomic_DNA"/>
</dbReference>
<keyword evidence="3" id="KW-0378">Hydrolase</keyword>
<dbReference type="InterPro" id="IPR005269">
    <property type="entry name" value="LOG"/>
</dbReference>
<evidence type="ECO:0000313" key="4">
    <source>
        <dbReference type="EMBL" id="MBO1318141.1"/>
    </source>
</evidence>
<gene>
    <name evidence="4" type="ORF">J3U88_06725</name>
</gene>
<accession>A0A8J7U4C6</accession>
<dbReference type="GO" id="GO:0008714">
    <property type="term" value="F:AMP nucleosidase activity"/>
    <property type="evidence" value="ECO:0007669"/>
    <property type="project" value="UniProtKB-EC"/>
</dbReference>
<evidence type="ECO:0000256" key="1">
    <source>
        <dbReference type="ARBA" id="ARBA00000274"/>
    </source>
</evidence>
<dbReference type="InterPro" id="IPR031100">
    <property type="entry name" value="LOG_fam"/>
</dbReference>
<evidence type="ECO:0000256" key="3">
    <source>
        <dbReference type="RuleBase" id="RU363015"/>
    </source>
</evidence>
<dbReference type="NCBIfam" id="TIGR00730">
    <property type="entry name" value="Rossman fold protein, TIGR00730 family"/>
    <property type="match status" value="1"/>
</dbReference>
<organism evidence="4 5">
    <name type="scientific">Acanthopleuribacter pedis</name>
    <dbReference type="NCBI Taxonomy" id="442870"/>
    <lineage>
        <taxon>Bacteria</taxon>
        <taxon>Pseudomonadati</taxon>
        <taxon>Acidobacteriota</taxon>
        <taxon>Holophagae</taxon>
        <taxon>Acanthopleuribacterales</taxon>
        <taxon>Acanthopleuribacteraceae</taxon>
        <taxon>Acanthopleuribacter</taxon>
    </lineage>
</organism>
<dbReference type="Gene3D" id="3.40.50.450">
    <property type="match status" value="1"/>
</dbReference>
<dbReference type="PANTHER" id="PTHR31223">
    <property type="entry name" value="LOG FAMILY PROTEIN YJL055W"/>
    <property type="match status" value="1"/>
</dbReference>